<comment type="caution">
    <text evidence="6">The sequence shown here is derived from an EMBL/GenBank/DDBJ whole genome shotgun (WGS) entry which is preliminary data.</text>
</comment>
<dbReference type="PANTHER" id="PTHR30579:SF3">
    <property type="entry name" value="TRANSCRIPTIONAL REGULATORY PROTEIN"/>
    <property type="match status" value="1"/>
</dbReference>
<dbReference type="OrthoDB" id="9806538at2"/>
<dbReference type="Gene3D" id="1.10.10.10">
    <property type="entry name" value="Winged helix-like DNA-binding domain superfamily/Winged helix DNA-binding domain"/>
    <property type="match status" value="1"/>
</dbReference>
<dbReference type="PROSITE" id="PS50931">
    <property type="entry name" value="HTH_LYSR"/>
    <property type="match status" value="1"/>
</dbReference>
<dbReference type="GO" id="GO:0003677">
    <property type="term" value="F:DNA binding"/>
    <property type="evidence" value="ECO:0007669"/>
    <property type="project" value="UniProtKB-KW"/>
</dbReference>
<reference evidence="6 7" key="1">
    <citation type="submission" date="2019-07" db="EMBL/GenBank/DDBJ databases">
        <title>Whole genome shotgun sequence of Acetobacter nitrogenifigens NBRC 105050.</title>
        <authorList>
            <person name="Hosoyama A."/>
            <person name="Uohara A."/>
            <person name="Ohji S."/>
            <person name="Ichikawa N."/>
        </authorList>
    </citation>
    <scope>NUCLEOTIDE SEQUENCE [LARGE SCALE GENOMIC DNA]</scope>
    <source>
        <strain evidence="6 7">NBRC 105050</strain>
    </source>
</reference>
<organism evidence="6 7">
    <name type="scientific">Acetobacter nitrogenifigens DSM 23921 = NBRC 105050</name>
    <dbReference type="NCBI Taxonomy" id="1120919"/>
    <lineage>
        <taxon>Bacteria</taxon>
        <taxon>Pseudomonadati</taxon>
        <taxon>Pseudomonadota</taxon>
        <taxon>Alphaproteobacteria</taxon>
        <taxon>Acetobacterales</taxon>
        <taxon>Acetobacteraceae</taxon>
        <taxon>Acetobacter</taxon>
    </lineage>
</organism>
<gene>
    <name evidence="6" type="ORF">ANI02nite_31290</name>
</gene>
<sequence length="292" mass="32314">MSVHDLCWDDLKLFSTIAQDRTLGAAAASLGISQPTAGRRLAVLQKKMGVPLVQRVGRGYALTEDGRNVLKYVDEMSKQAGILEKSYGCGPQAVAGSVRIVAPDWFISHVVIDRLFNKKSPQEFKDLELSSDISQGEIDSCQTTILIRHEPFEEVHVLQKGLVSVRYGVYASQSFAVEGKNSIFESGEMPVIGMTFEHSAPTCFGLAREFLPENPISLRFDTTEMQALACGRGLGLCILPKIVAEKMNLLHVDEILIPNQKLWIGYHRDLKNLKRLRNVVDSVSSIVSRSVL</sequence>
<keyword evidence="3" id="KW-0238">DNA-binding</keyword>
<dbReference type="InterPro" id="IPR000847">
    <property type="entry name" value="LysR_HTH_N"/>
</dbReference>
<keyword evidence="2" id="KW-0805">Transcription regulation</keyword>
<evidence type="ECO:0000256" key="3">
    <source>
        <dbReference type="ARBA" id="ARBA00023125"/>
    </source>
</evidence>
<keyword evidence="4" id="KW-0804">Transcription</keyword>
<evidence type="ECO:0000259" key="5">
    <source>
        <dbReference type="PROSITE" id="PS50931"/>
    </source>
</evidence>
<evidence type="ECO:0000256" key="1">
    <source>
        <dbReference type="ARBA" id="ARBA00009437"/>
    </source>
</evidence>
<accession>A0A511XED7</accession>
<comment type="similarity">
    <text evidence="1">Belongs to the LysR transcriptional regulatory family.</text>
</comment>
<evidence type="ECO:0000256" key="2">
    <source>
        <dbReference type="ARBA" id="ARBA00023015"/>
    </source>
</evidence>
<dbReference type="PANTHER" id="PTHR30579">
    <property type="entry name" value="TRANSCRIPTIONAL REGULATOR"/>
    <property type="match status" value="1"/>
</dbReference>
<evidence type="ECO:0000256" key="4">
    <source>
        <dbReference type="ARBA" id="ARBA00023163"/>
    </source>
</evidence>
<feature type="domain" description="HTH lysR-type" evidence="5">
    <location>
        <begin position="8"/>
        <end position="63"/>
    </location>
</feature>
<dbReference type="GO" id="GO:0003700">
    <property type="term" value="F:DNA-binding transcription factor activity"/>
    <property type="evidence" value="ECO:0007669"/>
    <property type="project" value="InterPro"/>
</dbReference>
<protein>
    <submittedName>
        <fullName evidence="6">Transcriptional regulator</fullName>
    </submittedName>
</protein>
<dbReference type="Pfam" id="PF00126">
    <property type="entry name" value="HTH_1"/>
    <property type="match status" value="1"/>
</dbReference>
<dbReference type="SUPFAM" id="SSF53850">
    <property type="entry name" value="Periplasmic binding protein-like II"/>
    <property type="match status" value="1"/>
</dbReference>
<dbReference type="InterPro" id="IPR036388">
    <property type="entry name" value="WH-like_DNA-bd_sf"/>
</dbReference>
<dbReference type="STRING" id="1120919.GCA_000429165_03299"/>
<name>A0A511XED7_9PROT</name>
<dbReference type="InterPro" id="IPR050176">
    <property type="entry name" value="LTTR"/>
</dbReference>
<dbReference type="Proteomes" id="UP000321635">
    <property type="component" value="Unassembled WGS sequence"/>
</dbReference>
<dbReference type="InterPro" id="IPR036390">
    <property type="entry name" value="WH_DNA-bd_sf"/>
</dbReference>
<dbReference type="AlphaFoldDB" id="A0A511XED7"/>
<evidence type="ECO:0000313" key="7">
    <source>
        <dbReference type="Proteomes" id="UP000321635"/>
    </source>
</evidence>
<dbReference type="SUPFAM" id="SSF46785">
    <property type="entry name" value="Winged helix' DNA-binding domain"/>
    <property type="match status" value="1"/>
</dbReference>
<evidence type="ECO:0000313" key="6">
    <source>
        <dbReference type="EMBL" id="GEN61245.1"/>
    </source>
</evidence>
<dbReference type="RefSeq" id="WP_026398796.1">
    <property type="nucleotide sequence ID" value="NZ_AUBI01000018.1"/>
</dbReference>
<keyword evidence="7" id="KW-1185">Reference proteome</keyword>
<dbReference type="EMBL" id="BJYF01000031">
    <property type="protein sequence ID" value="GEN61245.1"/>
    <property type="molecule type" value="Genomic_DNA"/>
</dbReference>
<proteinExistence type="inferred from homology"/>
<dbReference type="Gene3D" id="3.40.190.290">
    <property type="match status" value="1"/>
</dbReference>